<comment type="caution">
    <text evidence="9">The sequence shown here is derived from an EMBL/GenBank/DDBJ whole genome shotgun (WGS) entry which is preliminary data.</text>
</comment>
<reference evidence="9 10" key="1">
    <citation type="submission" date="2020-10" db="EMBL/GenBank/DDBJ databases">
        <title>Mucilaginibacter mali sp. nov., isolated from rhizosphere soil of apple orchard.</title>
        <authorList>
            <person name="Lee J.-S."/>
            <person name="Kim H.S."/>
            <person name="Kim J.-S."/>
        </authorList>
    </citation>
    <scope>NUCLEOTIDE SEQUENCE [LARGE SCALE GENOMIC DNA]</scope>
    <source>
        <strain evidence="9 10">KCTC 23157</strain>
    </source>
</reference>
<feature type="domain" description="SusD-like N-terminal" evidence="8">
    <location>
        <begin position="78"/>
        <end position="246"/>
    </location>
</feature>
<accession>A0ABR9XMV0</accession>
<protein>
    <submittedName>
        <fullName evidence="9">RagB/SusD family nutrient uptake outer membrane protein</fullName>
    </submittedName>
</protein>
<evidence type="ECO:0000256" key="6">
    <source>
        <dbReference type="SAM" id="SignalP"/>
    </source>
</evidence>
<feature type="chain" id="PRO_5045327188" evidence="6">
    <location>
        <begin position="24"/>
        <end position="481"/>
    </location>
</feature>
<dbReference type="PROSITE" id="PS51257">
    <property type="entry name" value="PROKAR_LIPOPROTEIN"/>
    <property type="match status" value="1"/>
</dbReference>
<name>A0ABR9XMV0_9SPHI</name>
<feature type="signal peptide" evidence="6">
    <location>
        <begin position="1"/>
        <end position="23"/>
    </location>
</feature>
<dbReference type="CDD" id="cd08977">
    <property type="entry name" value="SusD"/>
    <property type="match status" value="1"/>
</dbReference>
<keyword evidence="10" id="KW-1185">Reference proteome</keyword>
<evidence type="ECO:0000313" key="10">
    <source>
        <dbReference type="Proteomes" id="UP000632774"/>
    </source>
</evidence>
<evidence type="ECO:0000313" key="9">
    <source>
        <dbReference type="EMBL" id="MBE9668708.1"/>
    </source>
</evidence>
<dbReference type="Pfam" id="PF14322">
    <property type="entry name" value="SusD-like_3"/>
    <property type="match status" value="1"/>
</dbReference>
<evidence type="ECO:0000256" key="3">
    <source>
        <dbReference type="ARBA" id="ARBA00022729"/>
    </source>
</evidence>
<dbReference type="InterPro" id="IPR012944">
    <property type="entry name" value="SusD_RagB_dom"/>
</dbReference>
<dbReference type="Gene3D" id="1.25.40.390">
    <property type="match status" value="1"/>
</dbReference>
<dbReference type="InterPro" id="IPR033985">
    <property type="entry name" value="SusD-like_N"/>
</dbReference>
<comment type="similarity">
    <text evidence="2">Belongs to the SusD family.</text>
</comment>
<dbReference type="Pfam" id="PF07980">
    <property type="entry name" value="SusD_RagB"/>
    <property type="match status" value="1"/>
</dbReference>
<evidence type="ECO:0000259" key="7">
    <source>
        <dbReference type="Pfam" id="PF07980"/>
    </source>
</evidence>
<dbReference type="SUPFAM" id="SSF48452">
    <property type="entry name" value="TPR-like"/>
    <property type="match status" value="1"/>
</dbReference>
<keyword evidence="5" id="KW-0998">Cell outer membrane</keyword>
<comment type="subcellular location">
    <subcellularLocation>
        <location evidence="1">Cell outer membrane</location>
    </subcellularLocation>
</comment>
<evidence type="ECO:0000256" key="2">
    <source>
        <dbReference type="ARBA" id="ARBA00006275"/>
    </source>
</evidence>
<dbReference type="RefSeq" id="WP_194108095.1">
    <property type="nucleotide sequence ID" value="NZ_JADFFM010000002.1"/>
</dbReference>
<evidence type="ECO:0000256" key="5">
    <source>
        <dbReference type="ARBA" id="ARBA00023237"/>
    </source>
</evidence>
<dbReference type="Proteomes" id="UP000632774">
    <property type="component" value="Unassembled WGS sequence"/>
</dbReference>
<sequence>MKKKIILSMCVGLLACYSCQKSALTPALPTSISNQGYAQFSTVARIQAGVLGLYATVRSGASFGGRYIEADEAKGDNWINATSNGITDYNTWREANTSNDTEVVGLWGQCYLSINDCNLFIDGMAASGSAVLGNATLTNNYVAEARFLRALNYFALLNMYCQPYAVSNGASPGVPLRLTGNSSAGDYTLAPATVAQVYTQIISDLTFAEANLPLAYFTTGTTLDATSNTTRASRNTAIALSTRVYLAKGDYANVITQANKIVTLTAPFTATTGVPYALQANIANVFKTPYTTTESVFSLPFTTAETPGTQNQLATYFVNTTGEFYINASSQLFTDPNWRATDARRGLTKVSGTKTYSNKYPTGSPYTDWAPVMRYSEVLLNLAEARVNVNGVADLQAIALLNAVRQRSDPGAPAIIPTIANILEERNIEFLAEGKRWLDLWRLHMDIPAKGATIGVLPATAPAYIWPMSATEQVYNPAIGR</sequence>
<evidence type="ECO:0000256" key="4">
    <source>
        <dbReference type="ARBA" id="ARBA00023136"/>
    </source>
</evidence>
<evidence type="ECO:0000256" key="1">
    <source>
        <dbReference type="ARBA" id="ARBA00004442"/>
    </source>
</evidence>
<feature type="domain" description="RagB/SusD" evidence="7">
    <location>
        <begin position="319"/>
        <end position="443"/>
    </location>
</feature>
<keyword evidence="3 6" id="KW-0732">Signal</keyword>
<organism evidence="9 10">
    <name type="scientific">Mucilaginibacter boryungensis</name>
    <dbReference type="NCBI Taxonomy" id="768480"/>
    <lineage>
        <taxon>Bacteria</taxon>
        <taxon>Pseudomonadati</taxon>
        <taxon>Bacteroidota</taxon>
        <taxon>Sphingobacteriia</taxon>
        <taxon>Sphingobacteriales</taxon>
        <taxon>Sphingobacteriaceae</taxon>
        <taxon>Mucilaginibacter</taxon>
    </lineage>
</organism>
<proteinExistence type="inferred from homology"/>
<gene>
    <name evidence="9" type="ORF">IRJ18_20225</name>
</gene>
<dbReference type="EMBL" id="JADFFM010000002">
    <property type="protein sequence ID" value="MBE9668708.1"/>
    <property type="molecule type" value="Genomic_DNA"/>
</dbReference>
<keyword evidence="4" id="KW-0472">Membrane</keyword>
<dbReference type="InterPro" id="IPR011990">
    <property type="entry name" value="TPR-like_helical_dom_sf"/>
</dbReference>
<evidence type="ECO:0000259" key="8">
    <source>
        <dbReference type="Pfam" id="PF14322"/>
    </source>
</evidence>